<protein>
    <submittedName>
        <fullName evidence="1">Uncharacterized protein</fullName>
    </submittedName>
</protein>
<reference evidence="1" key="1">
    <citation type="submission" date="2020-12" db="EMBL/GenBank/DDBJ databases">
        <title>WGS assembly of Carya illinoinensis cv. Pawnee.</title>
        <authorList>
            <person name="Platts A."/>
            <person name="Shu S."/>
            <person name="Wright S."/>
            <person name="Barry K."/>
            <person name="Edger P."/>
            <person name="Pires J.C."/>
            <person name="Schmutz J."/>
        </authorList>
    </citation>
    <scope>NUCLEOTIDE SEQUENCE</scope>
    <source>
        <tissue evidence="1">Leaf</tissue>
    </source>
</reference>
<evidence type="ECO:0000313" key="1">
    <source>
        <dbReference type="EMBL" id="KAG6628684.1"/>
    </source>
</evidence>
<comment type="caution">
    <text evidence="1">The sequence shown here is derived from an EMBL/GenBank/DDBJ whole genome shotgun (WGS) entry which is preliminary data.</text>
</comment>
<dbReference type="Proteomes" id="UP000811609">
    <property type="component" value="Chromosome 14"/>
</dbReference>
<gene>
    <name evidence="1" type="ORF">CIPAW_14G030500</name>
</gene>
<keyword evidence="2" id="KW-1185">Reference proteome</keyword>
<accession>A0A8T1NHV7</accession>
<dbReference type="EMBL" id="CM031822">
    <property type="protein sequence ID" value="KAG6628684.1"/>
    <property type="molecule type" value="Genomic_DNA"/>
</dbReference>
<proteinExistence type="predicted"/>
<evidence type="ECO:0000313" key="2">
    <source>
        <dbReference type="Proteomes" id="UP000811609"/>
    </source>
</evidence>
<dbReference type="AlphaFoldDB" id="A0A8T1NHV7"/>
<name>A0A8T1NHV7_CARIL</name>
<organism evidence="1 2">
    <name type="scientific">Carya illinoinensis</name>
    <name type="common">Pecan</name>
    <dbReference type="NCBI Taxonomy" id="32201"/>
    <lineage>
        <taxon>Eukaryota</taxon>
        <taxon>Viridiplantae</taxon>
        <taxon>Streptophyta</taxon>
        <taxon>Embryophyta</taxon>
        <taxon>Tracheophyta</taxon>
        <taxon>Spermatophyta</taxon>
        <taxon>Magnoliopsida</taxon>
        <taxon>eudicotyledons</taxon>
        <taxon>Gunneridae</taxon>
        <taxon>Pentapetalae</taxon>
        <taxon>rosids</taxon>
        <taxon>fabids</taxon>
        <taxon>Fagales</taxon>
        <taxon>Juglandaceae</taxon>
        <taxon>Carya</taxon>
    </lineage>
</organism>
<sequence length="54" mass="5840">MVLGTIIPHENSFSPLLSAGRFLSSWFLSSRFLSVSLLSVSLGLYKLKSGAKVP</sequence>